<dbReference type="EMBL" id="MN740194">
    <property type="protein sequence ID" value="QHT92794.1"/>
    <property type="molecule type" value="Genomic_DNA"/>
</dbReference>
<protein>
    <submittedName>
        <fullName evidence="1">Uncharacterized protein</fullName>
    </submittedName>
</protein>
<dbReference type="AlphaFoldDB" id="A0A6C0II15"/>
<accession>A0A6C0II15</accession>
<evidence type="ECO:0000313" key="1">
    <source>
        <dbReference type="EMBL" id="QHT92794.1"/>
    </source>
</evidence>
<organism evidence="1">
    <name type="scientific">viral metagenome</name>
    <dbReference type="NCBI Taxonomy" id="1070528"/>
    <lineage>
        <taxon>unclassified sequences</taxon>
        <taxon>metagenomes</taxon>
        <taxon>organismal metagenomes</taxon>
    </lineage>
</organism>
<reference evidence="1" key="1">
    <citation type="journal article" date="2020" name="Nature">
        <title>Giant virus diversity and host interactions through global metagenomics.</title>
        <authorList>
            <person name="Schulz F."/>
            <person name="Roux S."/>
            <person name="Paez-Espino D."/>
            <person name="Jungbluth S."/>
            <person name="Walsh D.A."/>
            <person name="Denef V.J."/>
            <person name="McMahon K.D."/>
            <person name="Konstantinidis K.T."/>
            <person name="Eloe-Fadrosh E.A."/>
            <person name="Kyrpides N.C."/>
            <person name="Woyke T."/>
        </authorList>
    </citation>
    <scope>NUCLEOTIDE SEQUENCE</scope>
    <source>
        <strain evidence="1">GVMAG-M-3300023184-89</strain>
    </source>
</reference>
<proteinExistence type="predicted"/>
<name>A0A6C0II15_9ZZZZ</name>
<sequence length="118" mass="13881">MIAVLSRAEQSEFIEQLSNKQHEILNKNVIGCKEKKLKIFCELFQMYLSDKGRLLLREPGRDNLHRVIINKITEISEDDAAQQHMEYMMCANELKIFVENIIQGRNVFNAQLQEQEQE</sequence>